<accession>A0A3N2QAN5</accession>
<feature type="compositionally biased region" description="Basic and acidic residues" evidence="1">
    <location>
        <begin position="52"/>
        <end position="64"/>
    </location>
</feature>
<name>A0A3N2QAN5_SODAK</name>
<organism evidence="2 3">
    <name type="scientific">Sodiomyces alkalinus (strain CBS 110278 / VKM F-3762 / F11)</name>
    <name type="common">Alkaliphilic filamentous fungus</name>
    <dbReference type="NCBI Taxonomy" id="1314773"/>
    <lineage>
        <taxon>Eukaryota</taxon>
        <taxon>Fungi</taxon>
        <taxon>Dikarya</taxon>
        <taxon>Ascomycota</taxon>
        <taxon>Pezizomycotina</taxon>
        <taxon>Sordariomycetes</taxon>
        <taxon>Hypocreomycetidae</taxon>
        <taxon>Glomerellales</taxon>
        <taxon>Plectosphaerellaceae</taxon>
        <taxon>Sodiomyces</taxon>
    </lineage>
</organism>
<evidence type="ECO:0000313" key="2">
    <source>
        <dbReference type="EMBL" id="ROT43796.1"/>
    </source>
</evidence>
<gene>
    <name evidence="2" type="ORF">SODALDRAFT_356020</name>
</gene>
<protein>
    <submittedName>
        <fullName evidence="2">Uncharacterized protein</fullName>
    </submittedName>
</protein>
<evidence type="ECO:0000256" key="1">
    <source>
        <dbReference type="SAM" id="MobiDB-lite"/>
    </source>
</evidence>
<dbReference type="RefSeq" id="XP_028471602.1">
    <property type="nucleotide sequence ID" value="XM_028613878.1"/>
</dbReference>
<sequence length="179" mass="19447">MPRWSTGNLSKLAEPWFMCLGALSAFALHTKLRHISVAVSIIHESSITSSRCPREPQGDKDRPRGISPVSTSSKSISPDIDNQGLDSFLMTSMTLAESIYGINPAAVIEDAVGSLFLLLVLTPPCSHLCDKMEWAMAHGVGAEANEILYDTASIAPTETQYLMLIWGEQFKPALVSIMP</sequence>
<dbReference type="GeneID" id="39582356"/>
<reference evidence="2 3" key="1">
    <citation type="journal article" date="2018" name="Mol. Ecol.">
        <title>The obligate alkalophilic soda-lake fungus Sodiomyces alkalinus has shifted to a protein diet.</title>
        <authorList>
            <person name="Grum-Grzhimaylo A.A."/>
            <person name="Falkoski D.L."/>
            <person name="van den Heuvel J."/>
            <person name="Valero-Jimenez C.A."/>
            <person name="Min B."/>
            <person name="Choi I.G."/>
            <person name="Lipzen A."/>
            <person name="Daum C.G."/>
            <person name="Aanen D.K."/>
            <person name="Tsang A."/>
            <person name="Henrissat B."/>
            <person name="Bilanenko E.N."/>
            <person name="de Vries R.P."/>
            <person name="van Kan J.A.L."/>
            <person name="Grigoriev I.V."/>
            <person name="Debets A.J.M."/>
        </authorList>
    </citation>
    <scope>NUCLEOTIDE SEQUENCE [LARGE SCALE GENOMIC DNA]</scope>
    <source>
        <strain evidence="2 3">F11</strain>
    </source>
</reference>
<feature type="compositionally biased region" description="Low complexity" evidence="1">
    <location>
        <begin position="66"/>
        <end position="79"/>
    </location>
</feature>
<keyword evidence="3" id="KW-1185">Reference proteome</keyword>
<dbReference type="AlphaFoldDB" id="A0A3N2QAN5"/>
<proteinExistence type="predicted"/>
<evidence type="ECO:0000313" key="3">
    <source>
        <dbReference type="Proteomes" id="UP000272025"/>
    </source>
</evidence>
<dbReference type="Proteomes" id="UP000272025">
    <property type="component" value="Unassembled WGS sequence"/>
</dbReference>
<dbReference type="EMBL" id="ML119051">
    <property type="protein sequence ID" value="ROT43796.1"/>
    <property type="molecule type" value="Genomic_DNA"/>
</dbReference>
<feature type="region of interest" description="Disordered" evidence="1">
    <location>
        <begin position="49"/>
        <end position="79"/>
    </location>
</feature>